<dbReference type="GO" id="GO:0003712">
    <property type="term" value="F:transcription coregulator activity"/>
    <property type="evidence" value="ECO:0007669"/>
    <property type="project" value="InterPro"/>
</dbReference>
<comment type="caution">
    <text evidence="9">The sequence shown here is derived from an EMBL/GenBank/DDBJ whole genome shotgun (WGS) entry which is preliminary data.</text>
</comment>
<dbReference type="Proteomes" id="UP000565441">
    <property type="component" value="Unassembled WGS sequence"/>
</dbReference>
<dbReference type="OrthoDB" id="2563275at2759"/>
<evidence type="ECO:0000256" key="5">
    <source>
        <dbReference type="ARBA" id="ARBA00023163"/>
    </source>
</evidence>
<evidence type="ECO:0000256" key="2">
    <source>
        <dbReference type="ARBA" id="ARBA00008089"/>
    </source>
</evidence>
<evidence type="ECO:0000256" key="7">
    <source>
        <dbReference type="RuleBase" id="RU364145"/>
    </source>
</evidence>
<dbReference type="EMBL" id="JAACJP010000026">
    <property type="protein sequence ID" value="KAF5376977.1"/>
    <property type="molecule type" value="Genomic_DNA"/>
</dbReference>
<protein>
    <recommendedName>
        <fullName evidence="7">Mediator of RNA polymerase II transcription subunit 9</fullName>
    </recommendedName>
    <alternativeName>
        <fullName evidence="7">Mediator complex subunit 9</fullName>
    </alternativeName>
</protein>
<comment type="function">
    <text evidence="7">Component of the Mediator complex, a coactivator involved in the regulated transcription of nearly all RNA polymerase II-dependent genes. Mediator functions as a bridge to convey information from gene-specific regulatory proteins to the basal RNA polymerase II transcription machinery. Mediator is recruited to promoters by direct interactions with regulatory proteins and serves as a scaffold for the assembly of a functional preinitiation complex with RNA polymerase II and the general transcription factors.</text>
</comment>
<comment type="subunit">
    <text evidence="7">Component of the Mediator complex.</text>
</comment>
<evidence type="ECO:0000313" key="10">
    <source>
        <dbReference type="Proteomes" id="UP000565441"/>
    </source>
</evidence>
<dbReference type="GO" id="GO:0006357">
    <property type="term" value="P:regulation of transcription by RNA polymerase II"/>
    <property type="evidence" value="ECO:0007669"/>
    <property type="project" value="InterPro"/>
</dbReference>
<dbReference type="InterPro" id="IPR011425">
    <property type="entry name" value="Med9"/>
</dbReference>
<evidence type="ECO:0000256" key="6">
    <source>
        <dbReference type="ARBA" id="ARBA00023242"/>
    </source>
</evidence>
<gene>
    <name evidence="7" type="primary">MED9</name>
    <name evidence="9" type="ORF">D9615_007210</name>
</gene>
<keyword evidence="8" id="KW-0732">Signal</keyword>
<feature type="signal peptide" evidence="8">
    <location>
        <begin position="1"/>
        <end position="30"/>
    </location>
</feature>
<dbReference type="AlphaFoldDB" id="A0A8H5H597"/>
<comment type="similarity">
    <text evidence="2 7">Belongs to the Mediator complex subunit 9 family.</text>
</comment>
<evidence type="ECO:0000256" key="4">
    <source>
        <dbReference type="ARBA" id="ARBA00023159"/>
    </source>
</evidence>
<dbReference type="Pfam" id="PF07544">
    <property type="entry name" value="Med9"/>
    <property type="match status" value="1"/>
</dbReference>
<evidence type="ECO:0000256" key="1">
    <source>
        <dbReference type="ARBA" id="ARBA00004123"/>
    </source>
</evidence>
<sequence length="121" mass="13130">MSTNPLPTSLYESLLLKLVTILELTQNSEGIVTPQAKQALLQATNDFKNAINQAKDLAAGLPGGEMLVQDQDEVIEMLEKLRDGKREQLAQFAAKALVSGGQSVSDNKMEIDSMASTPFHE</sequence>
<accession>A0A8H5H597</accession>
<comment type="subcellular location">
    <subcellularLocation>
        <location evidence="1 7">Nucleus</location>
    </subcellularLocation>
</comment>
<dbReference type="GO" id="GO:0016592">
    <property type="term" value="C:mediator complex"/>
    <property type="evidence" value="ECO:0007669"/>
    <property type="project" value="InterPro"/>
</dbReference>
<keyword evidence="5 7" id="KW-0804">Transcription</keyword>
<proteinExistence type="inferred from homology"/>
<organism evidence="9 10">
    <name type="scientific">Tricholomella constricta</name>
    <dbReference type="NCBI Taxonomy" id="117010"/>
    <lineage>
        <taxon>Eukaryota</taxon>
        <taxon>Fungi</taxon>
        <taxon>Dikarya</taxon>
        <taxon>Basidiomycota</taxon>
        <taxon>Agaricomycotina</taxon>
        <taxon>Agaricomycetes</taxon>
        <taxon>Agaricomycetidae</taxon>
        <taxon>Agaricales</taxon>
        <taxon>Tricholomatineae</taxon>
        <taxon>Lyophyllaceae</taxon>
        <taxon>Tricholomella</taxon>
    </lineage>
</organism>
<evidence type="ECO:0000256" key="3">
    <source>
        <dbReference type="ARBA" id="ARBA00023015"/>
    </source>
</evidence>
<keyword evidence="6 7" id="KW-0539">Nucleus</keyword>
<evidence type="ECO:0000313" key="9">
    <source>
        <dbReference type="EMBL" id="KAF5376977.1"/>
    </source>
</evidence>
<reference evidence="9 10" key="1">
    <citation type="journal article" date="2020" name="ISME J.">
        <title>Uncovering the hidden diversity of litter-decomposition mechanisms in mushroom-forming fungi.</title>
        <authorList>
            <person name="Floudas D."/>
            <person name="Bentzer J."/>
            <person name="Ahren D."/>
            <person name="Johansson T."/>
            <person name="Persson P."/>
            <person name="Tunlid A."/>
        </authorList>
    </citation>
    <scope>NUCLEOTIDE SEQUENCE [LARGE SCALE GENOMIC DNA]</scope>
    <source>
        <strain evidence="9 10">CBS 661.87</strain>
    </source>
</reference>
<keyword evidence="10" id="KW-1185">Reference proteome</keyword>
<feature type="chain" id="PRO_5034470544" description="Mediator of RNA polymerase II transcription subunit 9" evidence="8">
    <location>
        <begin position="31"/>
        <end position="121"/>
    </location>
</feature>
<evidence type="ECO:0000256" key="8">
    <source>
        <dbReference type="SAM" id="SignalP"/>
    </source>
</evidence>
<keyword evidence="3 7" id="KW-0805">Transcription regulation</keyword>
<name>A0A8H5H597_9AGAR</name>
<keyword evidence="4 7" id="KW-0010">Activator</keyword>